<organism evidence="3 4">
    <name type="scientific">Hydrogenophaga intermedia</name>
    <dbReference type="NCBI Taxonomy" id="65786"/>
    <lineage>
        <taxon>Bacteria</taxon>
        <taxon>Pseudomonadati</taxon>
        <taxon>Pseudomonadota</taxon>
        <taxon>Betaproteobacteria</taxon>
        <taxon>Burkholderiales</taxon>
        <taxon>Comamonadaceae</taxon>
        <taxon>Hydrogenophaga</taxon>
    </lineage>
</organism>
<dbReference type="AlphaFoldDB" id="A0A1L1PNV7"/>
<reference evidence="4" key="1">
    <citation type="submission" date="2014-02" db="EMBL/GenBank/DDBJ databases">
        <authorList>
            <person name="Gan H."/>
        </authorList>
    </citation>
    <scope>NUCLEOTIDE SEQUENCE [LARGE SCALE GENOMIC DNA]</scope>
    <source>
        <strain evidence="4">S1</strain>
    </source>
</reference>
<name>A0A1L1PNV7_HYDIT</name>
<dbReference type="InterPro" id="IPR005064">
    <property type="entry name" value="BUG"/>
</dbReference>
<dbReference type="Gene3D" id="3.40.190.150">
    <property type="entry name" value="Bordetella uptake gene, domain 1"/>
    <property type="match status" value="1"/>
</dbReference>
<dbReference type="Proteomes" id="UP000028878">
    <property type="component" value="Unassembled WGS sequence"/>
</dbReference>
<reference evidence="4" key="2">
    <citation type="submission" date="2014-11" db="EMBL/GenBank/DDBJ databases">
        <title>Draft genome sequence of Hydrogenophaga intermedia S1.</title>
        <authorList>
            <person name="Gan H.M."/>
            <person name="Chew T.H."/>
            <person name="Stolz A."/>
        </authorList>
    </citation>
    <scope>NUCLEOTIDE SEQUENCE [LARGE SCALE GENOMIC DNA]</scope>
    <source>
        <strain evidence="4">S1</strain>
    </source>
</reference>
<evidence type="ECO:0000256" key="1">
    <source>
        <dbReference type="ARBA" id="ARBA00006987"/>
    </source>
</evidence>
<sequence length="330" mass="34753" precursor="true">MNSPRITRRALAAASIAAGLCAALPLNALAQSGASPKLLRLVVPFPAGGTADVLPRVLAEKMRDAYPAGIVVENRTGAGGNIGGEFVARAEADGSTLLVSPPGPIAINHHLYKTMPFDPTKWVPVTVVATVPNVLGVSTKVPANNLAEFIAYLKANPDKVTYASQGNGSTSHLTANLFMQLTGTRMVHIPYRGTAPALTDLVGGQVDVFFDNIASSAQYHQSKRIKVLAVADERRSKALPDVPTFTELKLPDMQAVTFFSVVAPSGTPEAVAVQIQKHFAAAMALPDVREKFAAQGAEPGGQTPKQTGAFIKAESEKWARVIKAANVTLE</sequence>
<keyword evidence="2" id="KW-0732">Signal</keyword>
<gene>
    <name evidence="3" type="ORF">BN948_03846</name>
</gene>
<keyword evidence="4" id="KW-1185">Reference proteome</keyword>
<feature type="chain" id="PRO_5009681566" evidence="2">
    <location>
        <begin position="31"/>
        <end position="330"/>
    </location>
</feature>
<dbReference type="PANTHER" id="PTHR42928">
    <property type="entry name" value="TRICARBOXYLATE-BINDING PROTEIN"/>
    <property type="match status" value="1"/>
</dbReference>
<dbReference type="InterPro" id="IPR042100">
    <property type="entry name" value="Bug_dom1"/>
</dbReference>
<protein>
    <submittedName>
        <fullName evidence="3">Extracytoplasmic binding receptor</fullName>
    </submittedName>
</protein>
<dbReference type="Pfam" id="PF03401">
    <property type="entry name" value="TctC"/>
    <property type="match status" value="1"/>
</dbReference>
<dbReference type="PANTHER" id="PTHR42928:SF5">
    <property type="entry name" value="BLR1237 PROTEIN"/>
    <property type="match status" value="1"/>
</dbReference>
<dbReference type="CDD" id="cd07012">
    <property type="entry name" value="PBP2_Bug_TTT"/>
    <property type="match status" value="1"/>
</dbReference>
<accession>A0A1L1PNV7</accession>
<keyword evidence="3" id="KW-0675">Receptor</keyword>
<evidence type="ECO:0000256" key="2">
    <source>
        <dbReference type="SAM" id="SignalP"/>
    </source>
</evidence>
<dbReference type="Gene3D" id="3.40.190.10">
    <property type="entry name" value="Periplasmic binding protein-like II"/>
    <property type="match status" value="1"/>
</dbReference>
<feature type="signal peptide" evidence="2">
    <location>
        <begin position="1"/>
        <end position="30"/>
    </location>
</feature>
<dbReference type="PIRSF" id="PIRSF017082">
    <property type="entry name" value="YflP"/>
    <property type="match status" value="1"/>
</dbReference>
<dbReference type="RefSeq" id="WP_009515009.1">
    <property type="nucleotide sequence ID" value="NZ_CCAE010000042.1"/>
</dbReference>
<dbReference type="EMBL" id="CCAE010000042">
    <property type="protein sequence ID" value="CDN89409.1"/>
    <property type="molecule type" value="Genomic_DNA"/>
</dbReference>
<dbReference type="SUPFAM" id="SSF53850">
    <property type="entry name" value="Periplasmic binding protein-like II"/>
    <property type="match status" value="1"/>
</dbReference>
<comment type="similarity">
    <text evidence="1">Belongs to the UPF0065 (bug) family.</text>
</comment>
<proteinExistence type="inferred from homology"/>
<evidence type="ECO:0000313" key="3">
    <source>
        <dbReference type="EMBL" id="CDN89409.1"/>
    </source>
</evidence>
<evidence type="ECO:0000313" key="4">
    <source>
        <dbReference type="Proteomes" id="UP000028878"/>
    </source>
</evidence>